<dbReference type="PROSITE" id="PS50109">
    <property type="entry name" value="HIS_KIN"/>
    <property type="match status" value="1"/>
</dbReference>
<feature type="transmembrane region" description="Helical" evidence="12">
    <location>
        <begin position="29"/>
        <end position="50"/>
    </location>
</feature>
<dbReference type="SMART" id="SM00388">
    <property type="entry name" value="HisKA"/>
    <property type="match status" value="1"/>
</dbReference>
<dbReference type="InterPro" id="IPR003594">
    <property type="entry name" value="HATPase_dom"/>
</dbReference>
<dbReference type="Gene3D" id="3.30.450.20">
    <property type="entry name" value="PAS domain"/>
    <property type="match status" value="1"/>
</dbReference>
<dbReference type="Gene3D" id="3.30.565.10">
    <property type="entry name" value="Histidine kinase-like ATPase, C-terminal domain"/>
    <property type="match status" value="1"/>
</dbReference>
<evidence type="ECO:0000313" key="14">
    <source>
        <dbReference type="EMBL" id="URA11158.1"/>
    </source>
</evidence>
<evidence type="ECO:0000256" key="10">
    <source>
        <dbReference type="ARBA" id="ARBA00023012"/>
    </source>
</evidence>
<keyword evidence="8" id="KW-0418">Kinase</keyword>
<dbReference type="PRINTS" id="PR00344">
    <property type="entry name" value="BCTRLSENSOR"/>
</dbReference>
<dbReference type="GO" id="GO:0005524">
    <property type="term" value="F:ATP binding"/>
    <property type="evidence" value="ECO:0007669"/>
    <property type="project" value="UniProtKB-KW"/>
</dbReference>
<dbReference type="InterPro" id="IPR036890">
    <property type="entry name" value="HATPase_C_sf"/>
</dbReference>
<keyword evidence="10" id="KW-0902">Two-component regulatory system</keyword>
<evidence type="ECO:0000256" key="2">
    <source>
        <dbReference type="ARBA" id="ARBA00004236"/>
    </source>
</evidence>
<evidence type="ECO:0000256" key="6">
    <source>
        <dbReference type="ARBA" id="ARBA00022679"/>
    </source>
</evidence>
<keyword evidence="15" id="KW-1185">Reference proteome</keyword>
<evidence type="ECO:0000256" key="11">
    <source>
        <dbReference type="ARBA" id="ARBA00023136"/>
    </source>
</evidence>
<dbReference type="Pfam" id="PF00512">
    <property type="entry name" value="HisKA"/>
    <property type="match status" value="1"/>
</dbReference>
<dbReference type="PANTHER" id="PTHR45453:SF1">
    <property type="entry name" value="PHOSPHATE REGULON SENSOR PROTEIN PHOR"/>
    <property type="match status" value="1"/>
</dbReference>
<dbReference type="GO" id="GO:0016036">
    <property type="term" value="P:cellular response to phosphate starvation"/>
    <property type="evidence" value="ECO:0007669"/>
    <property type="project" value="TreeGrafter"/>
</dbReference>
<dbReference type="InterPro" id="IPR050351">
    <property type="entry name" value="BphY/WalK/GraS-like"/>
</dbReference>
<dbReference type="Gene3D" id="1.10.287.130">
    <property type="match status" value="1"/>
</dbReference>
<dbReference type="InterPro" id="IPR003661">
    <property type="entry name" value="HisK_dim/P_dom"/>
</dbReference>
<keyword evidence="4" id="KW-1003">Cell membrane</keyword>
<dbReference type="SUPFAM" id="SSF55874">
    <property type="entry name" value="ATPase domain of HSP90 chaperone/DNA topoisomerase II/histidine kinase"/>
    <property type="match status" value="1"/>
</dbReference>
<keyword evidence="12" id="KW-0812">Transmembrane</keyword>
<dbReference type="KEGG" id="taqu:KDW03_05020"/>
<name>A0AAX3BFM1_9SPIR</name>
<evidence type="ECO:0000256" key="8">
    <source>
        <dbReference type="ARBA" id="ARBA00022777"/>
    </source>
</evidence>
<dbReference type="SMART" id="SM00387">
    <property type="entry name" value="HATPase_c"/>
    <property type="match status" value="1"/>
</dbReference>
<gene>
    <name evidence="14" type="ORF">KDW03_05020</name>
</gene>
<dbReference type="FunFam" id="3.30.565.10:FF:000023">
    <property type="entry name" value="PAS domain-containing sensor histidine kinase"/>
    <property type="match status" value="1"/>
</dbReference>
<sequence length="421" mass="48593">MSLFGWFFLGWLFELVTLIFVLFPGHVSWWIGVVLFCVFSLVMGGLFFLLKKDIQHAWQGPASPLFVREITDLTDSWNIRLKEKRETIELFQKELDRWHEVLEGIPFPTTIINDHGEILFANQGFQNTFQVKKFCWEIPSHHFTIILEDLLKRGQGTSSPFALKERYYSIFLAPLLEKRFLLLFVDRTEEILREQREKNFIAQAAHELKTPLTALQGYLEILEPTITPQQEKSFSVIRHHLFRLIQLSQDLLSLQRGESAPLQVEDVDIREIVSRLSEIYTPRFTQKGLRFTVNIPEKPFIINADPLAIEEILVNLLDNALRYTDRGDVKLTLSSTRDKVTITCEDTGIGISEKDIPHLFQRFYVADKARSRQTGGTGLGLALVKTLVLRHHGEISVKSEKNKGSVFTVILPLEQPEEKSF</sequence>
<dbReference type="RefSeq" id="WP_271436293.1">
    <property type="nucleotide sequence ID" value="NZ_CP073355.1"/>
</dbReference>
<organism evidence="14 15">
    <name type="scientific">Thermospira aquatica</name>
    <dbReference type="NCBI Taxonomy" id="2828656"/>
    <lineage>
        <taxon>Bacteria</taxon>
        <taxon>Pseudomonadati</taxon>
        <taxon>Spirochaetota</taxon>
        <taxon>Spirochaetia</taxon>
        <taxon>Brevinematales</taxon>
        <taxon>Thermospiraceae</taxon>
        <taxon>Thermospira</taxon>
    </lineage>
</organism>
<evidence type="ECO:0000313" key="15">
    <source>
        <dbReference type="Proteomes" id="UP001056539"/>
    </source>
</evidence>
<reference evidence="14" key="2">
    <citation type="submission" date="2022-06" db="EMBL/GenBank/DDBJ databases">
        <title>Thermospira aquatica gen. nov., sp. nov.</title>
        <authorList>
            <person name="Ben Ali Gam Z."/>
            <person name="Labat M."/>
        </authorList>
    </citation>
    <scope>NUCLEOTIDE SEQUENCE</scope>
    <source>
        <strain evidence="14">F1F22</strain>
    </source>
</reference>
<dbReference type="Proteomes" id="UP001056539">
    <property type="component" value="Chromosome"/>
</dbReference>
<dbReference type="AlphaFoldDB" id="A0AAX3BFM1"/>
<accession>A0AAX3BFM1</accession>
<evidence type="ECO:0000256" key="4">
    <source>
        <dbReference type="ARBA" id="ARBA00022475"/>
    </source>
</evidence>
<dbReference type="InterPro" id="IPR004358">
    <property type="entry name" value="Sig_transdc_His_kin-like_C"/>
</dbReference>
<evidence type="ECO:0000256" key="9">
    <source>
        <dbReference type="ARBA" id="ARBA00022840"/>
    </source>
</evidence>
<proteinExistence type="predicted"/>
<dbReference type="EC" id="2.7.13.3" evidence="3"/>
<dbReference type="GO" id="GO:0005886">
    <property type="term" value="C:plasma membrane"/>
    <property type="evidence" value="ECO:0007669"/>
    <property type="project" value="UniProtKB-SubCell"/>
</dbReference>
<dbReference type="CDD" id="cd16922">
    <property type="entry name" value="HATPase_EvgS-ArcB-TorS-like"/>
    <property type="match status" value="1"/>
</dbReference>
<dbReference type="InterPro" id="IPR036097">
    <property type="entry name" value="HisK_dim/P_sf"/>
</dbReference>
<dbReference type="EMBL" id="CP073355">
    <property type="protein sequence ID" value="URA11158.1"/>
    <property type="molecule type" value="Genomic_DNA"/>
</dbReference>
<evidence type="ECO:0000256" key="3">
    <source>
        <dbReference type="ARBA" id="ARBA00012438"/>
    </source>
</evidence>
<evidence type="ECO:0000256" key="1">
    <source>
        <dbReference type="ARBA" id="ARBA00000085"/>
    </source>
</evidence>
<comment type="subcellular location">
    <subcellularLocation>
        <location evidence="2">Cell membrane</location>
    </subcellularLocation>
</comment>
<dbReference type="GO" id="GO:0000155">
    <property type="term" value="F:phosphorelay sensor kinase activity"/>
    <property type="evidence" value="ECO:0007669"/>
    <property type="project" value="InterPro"/>
</dbReference>
<dbReference type="CDD" id="cd00082">
    <property type="entry name" value="HisKA"/>
    <property type="match status" value="1"/>
</dbReference>
<dbReference type="SUPFAM" id="SSF47384">
    <property type="entry name" value="Homodimeric domain of signal transducing histidine kinase"/>
    <property type="match status" value="1"/>
</dbReference>
<evidence type="ECO:0000256" key="7">
    <source>
        <dbReference type="ARBA" id="ARBA00022741"/>
    </source>
</evidence>
<evidence type="ECO:0000256" key="5">
    <source>
        <dbReference type="ARBA" id="ARBA00022553"/>
    </source>
</evidence>
<evidence type="ECO:0000259" key="13">
    <source>
        <dbReference type="PROSITE" id="PS50109"/>
    </source>
</evidence>
<keyword evidence="9 14" id="KW-0067">ATP-binding</keyword>
<dbReference type="GO" id="GO:0004721">
    <property type="term" value="F:phosphoprotein phosphatase activity"/>
    <property type="evidence" value="ECO:0007669"/>
    <property type="project" value="TreeGrafter"/>
</dbReference>
<dbReference type="Pfam" id="PF02518">
    <property type="entry name" value="HATPase_c"/>
    <property type="match status" value="1"/>
</dbReference>
<evidence type="ECO:0000256" key="12">
    <source>
        <dbReference type="SAM" id="Phobius"/>
    </source>
</evidence>
<keyword evidence="5" id="KW-0597">Phosphoprotein</keyword>
<reference evidence="14" key="1">
    <citation type="submission" date="2021-04" db="EMBL/GenBank/DDBJ databases">
        <authorList>
            <person name="Postec A."/>
        </authorList>
    </citation>
    <scope>NUCLEOTIDE SEQUENCE</scope>
    <source>
        <strain evidence="14">F1F22</strain>
    </source>
</reference>
<keyword evidence="7" id="KW-0547">Nucleotide-binding</keyword>
<comment type="catalytic activity">
    <reaction evidence="1">
        <text>ATP + protein L-histidine = ADP + protein N-phospho-L-histidine.</text>
        <dbReference type="EC" id="2.7.13.3"/>
    </reaction>
</comment>
<dbReference type="PANTHER" id="PTHR45453">
    <property type="entry name" value="PHOSPHATE REGULON SENSOR PROTEIN PHOR"/>
    <property type="match status" value="1"/>
</dbReference>
<feature type="transmembrane region" description="Helical" evidence="12">
    <location>
        <begin position="5"/>
        <end position="23"/>
    </location>
</feature>
<dbReference type="InterPro" id="IPR005467">
    <property type="entry name" value="His_kinase_dom"/>
</dbReference>
<feature type="domain" description="Histidine kinase" evidence="13">
    <location>
        <begin position="203"/>
        <end position="415"/>
    </location>
</feature>
<keyword evidence="12" id="KW-1133">Transmembrane helix</keyword>
<protein>
    <recommendedName>
        <fullName evidence="3">histidine kinase</fullName>
        <ecNumber evidence="3">2.7.13.3</ecNumber>
    </recommendedName>
</protein>
<keyword evidence="11 12" id="KW-0472">Membrane</keyword>
<keyword evidence="6" id="KW-0808">Transferase</keyword>